<protein>
    <submittedName>
        <fullName evidence="2">Uncharacterized protein</fullName>
    </submittedName>
</protein>
<dbReference type="EMBL" id="CAJVRM010000285">
    <property type="protein sequence ID" value="CAG8978869.1"/>
    <property type="molecule type" value="Genomic_DNA"/>
</dbReference>
<organism evidence="2 3">
    <name type="scientific">Hymenoscyphus albidus</name>
    <dbReference type="NCBI Taxonomy" id="595503"/>
    <lineage>
        <taxon>Eukaryota</taxon>
        <taxon>Fungi</taxon>
        <taxon>Dikarya</taxon>
        <taxon>Ascomycota</taxon>
        <taxon>Pezizomycotina</taxon>
        <taxon>Leotiomycetes</taxon>
        <taxon>Helotiales</taxon>
        <taxon>Helotiaceae</taxon>
        <taxon>Hymenoscyphus</taxon>
    </lineage>
</organism>
<evidence type="ECO:0000313" key="2">
    <source>
        <dbReference type="EMBL" id="CAG8978869.1"/>
    </source>
</evidence>
<gene>
    <name evidence="2" type="ORF">HYALB_00005206</name>
</gene>
<evidence type="ECO:0000313" key="3">
    <source>
        <dbReference type="Proteomes" id="UP000701801"/>
    </source>
</evidence>
<name>A0A9N9Q8C4_9HELO</name>
<feature type="signal peptide" evidence="1">
    <location>
        <begin position="1"/>
        <end position="20"/>
    </location>
</feature>
<keyword evidence="1" id="KW-0732">Signal</keyword>
<comment type="caution">
    <text evidence="2">The sequence shown here is derived from an EMBL/GenBank/DDBJ whole genome shotgun (WGS) entry which is preliminary data.</text>
</comment>
<accession>A0A9N9Q8C4</accession>
<dbReference type="AlphaFoldDB" id="A0A9N9Q8C4"/>
<dbReference type="OrthoDB" id="4479320at2759"/>
<keyword evidence="3" id="KW-1185">Reference proteome</keyword>
<feature type="chain" id="PRO_5040290700" evidence="1">
    <location>
        <begin position="21"/>
        <end position="402"/>
    </location>
</feature>
<dbReference type="Proteomes" id="UP000701801">
    <property type="component" value="Unassembled WGS sequence"/>
</dbReference>
<evidence type="ECO:0000256" key="1">
    <source>
        <dbReference type="SAM" id="SignalP"/>
    </source>
</evidence>
<sequence>MFNSMLKATLFAALLSTCSGLKWGEIKPYKDAQCKEELKFSFKEDPLDKGQNFKLGKGVGAPEVGNKWKVYKDTKFENAAAPNGGVGNWVYWDTGPIPSKCSVVFMQPYAGNVATGAMAKGQAPGNVVLTTSNSGCYFTQIPVASTFYATFCCGTQCDHYKGDAPDGAAKPKKRSDIPVMSQEDASAIAAKDTFVEATISTRNSGSLAARAVEVMGKRGACASTDKACADKVWAGCKIENGQSRLTAGLQVAVSNIQSAQAGPGVTGSSISSSLSFTIGTSTSVSTTTSFSSTQGLSMTVTEGVTFPVEAQVAVAASVSFTEGLDKTTGHDSSKSKQVSVTYTMGMVPGTSGFMSFTPYYDCYSPVISCGSQKTWGAIDVCYPHLLGDGTPKGEYTIVVTWL</sequence>
<reference evidence="2" key="1">
    <citation type="submission" date="2021-07" db="EMBL/GenBank/DDBJ databases">
        <authorList>
            <person name="Durling M."/>
        </authorList>
    </citation>
    <scope>NUCLEOTIDE SEQUENCE</scope>
</reference>
<proteinExistence type="predicted"/>